<evidence type="ECO:0000256" key="4">
    <source>
        <dbReference type="ARBA" id="ARBA00022989"/>
    </source>
</evidence>
<keyword evidence="6" id="KW-0479">Metal-binding</keyword>
<name>A0A7I4YIS6_HAECO</name>
<dbReference type="PANTHER" id="PTHR20855:SF15">
    <property type="entry name" value="PROGESTIN AND ADIPOQ RECEPTOR FAMILY MEMBER 3"/>
    <property type="match status" value="1"/>
</dbReference>
<evidence type="ECO:0000256" key="7">
    <source>
        <dbReference type="SAM" id="Phobius"/>
    </source>
</evidence>
<keyword evidence="6" id="KW-0862">Zinc</keyword>
<accession>A0A7I4YIS6</accession>
<feature type="transmembrane region" description="Helical" evidence="7">
    <location>
        <begin position="232"/>
        <end position="251"/>
    </location>
</feature>
<feature type="binding site" evidence="6">
    <location>
        <position position="150"/>
    </location>
    <ligand>
        <name>Zn(2+)</name>
        <dbReference type="ChEBI" id="CHEBI:29105"/>
    </ligand>
</feature>
<reference evidence="9" key="1">
    <citation type="submission" date="2020-12" db="UniProtKB">
        <authorList>
            <consortium name="WormBaseParasite"/>
        </authorList>
    </citation>
    <scope>IDENTIFICATION</scope>
    <source>
        <strain evidence="9">MHco3</strain>
    </source>
</reference>
<dbReference type="GO" id="GO:0046872">
    <property type="term" value="F:metal ion binding"/>
    <property type="evidence" value="ECO:0007669"/>
    <property type="project" value="UniProtKB-KW"/>
</dbReference>
<sequence length="349" mass="40636">MMTWLFNHLEIHADPDGFFPAGGHGCDVTDNMKQRCLRCRSRELCPNHGSYRLVSQDKLDPSMWINKYVIRHYRPANMTNKMCAKSIFHWTNETINIWSHLLGFIYFTYCQYEMNAYRIPLMGGHFEDHLVISLSIFGSQVCMLFSAAYHTFCCANERKRQKFLKLDIFGISAGLLGMYLSGIYTAFFCFQDHLETYFYMLMSIFFITAYVPTREDFFDRKIVGSRIGYLHIIYTSIIIFGFCPTTHWVYLHGGLANDHVANWLVDIFILYGLMALAFFFYVTLIPERLCPGAFDLVGCSHQWWHIFILSAMVFWQRAGVDLLGFYRMNESSCRDSISSLRGNSSAVYL</sequence>
<evidence type="ECO:0000256" key="1">
    <source>
        <dbReference type="ARBA" id="ARBA00004141"/>
    </source>
</evidence>
<evidence type="ECO:0000256" key="5">
    <source>
        <dbReference type="ARBA" id="ARBA00023136"/>
    </source>
</evidence>
<feature type="transmembrane region" description="Helical" evidence="7">
    <location>
        <begin position="164"/>
        <end position="184"/>
    </location>
</feature>
<dbReference type="PANTHER" id="PTHR20855">
    <property type="entry name" value="ADIPOR/PROGESTIN RECEPTOR-RELATED"/>
    <property type="match status" value="1"/>
</dbReference>
<feature type="transmembrane region" description="Helical" evidence="7">
    <location>
        <begin position="196"/>
        <end position="212"/>
    </location>
</feature>
<feature type="transmembrane region" description="Helical" evidence="7">
    <location>
        <begin position="87"/>
        <end position="109"/>
    </location>
</feature>
<comment type="subcellular location">
    <subcellularLocation>
        <location evidence="1">Membrane</location>
        <topology evidence="1">Multi-pass membrane protein</topology>
    </subcellularLocation>
</comment>
<organism evidence="8 9">
    <name type="scientific">Haemonchus contortus</name>
    <name type="common">Barber pole worm</name>
    <dbReference type="NCBI Taxonomy" id="6289"/>
    <lineage>
        <taxon>Eukaryota</taxon>
        <taxon>Metazoa</taxon>
        <taxon>Ecdysozoa</taxon>
        <taxon>Nematoda</taxon>
        <taxon>Chromadorea</taxon>
        <taxon>Rhabditida</taxon>
        <taxon>Rhabditina</taxon>
        <taxon>Rhabditomorpha</taxon>
        <taxon>Strongyloidea</taxon>
        <taxon>Trichostrongylidae</taxon>
        <taxon>Haemonchus</taxon>
    </lineage>
</organism>
<dbReference type="InterPro" id="IPR004254">
    <property type="entry name" value="AdipoR/HlyIII-related"/>
</dbReference>
<proteinExistence type="inferred from homology"/>
<dbReference type="AlphaFoldDB" id="A0A7I4YIS6"/>
<dbReference type="Pfam" id="PF03006">
    <property type="entry name" value="HlyIII"/>
    <property type="match status" value="1"/>
</dbReference>
<evidence type="ECO:0000256" key="6">
    <source>
        <dbReference type="PIRSR" id="PIRSR604254-1"/>
    </source>
</evidence>
<dbReference type="WBParaSite" id="HCON_00105350-00001">
    <property type="protein sequence ID" value="HCON_00105350-00001"/>
    <property type="gene ID" value="HCON_00105350"/>
</dbReference>
<keyword evidence="4 7" id="KW-1133">Transmembrane helix</keyword>
<evidence type="ECO:0000256" key="3">
    <source>
        <dbReference type="ARBA" id="ARBA00022692"/>
    </source>
</evidence>
<evidence type="ECO:0000313" key="8">
    <source>
        <dbReference type="Proteomes" id="UP000025227"/>
    </source>
</evidence>
<dbReference type="GO" id="GO:0038023">
    <property type="term" value="F:signaling receptor activity"/>
    <property type="evidence" value="ECO:0007669"/>
    <property type="project" value="TreeGrafter"/>
</dbReference>
<feature type="binding site" evidence="6">
    <location>
        <position position="301"/>
    </location>
    <ligand>
        <name>Zn(2+)</name>
        <dbReference type="ChEBI" id="CHEBI:29105"/>
    </ligand>
</feature>
<keyword evidence="5 7" id="KW-0472">Membrane</keyword>
<dbReference type="Proteomes" id="UP000025227">
    <property type="component" value="Unplaced"/>
</dbReference>
<dbReference type="OMA" id="EVPSWYA"/>
<feature type="transmembrane region" description="Helical" evidence="7">
    <location>
        <begin position="263"/>
        <end position="284"/>
    </location>
</feature>
<protein>
    <submittedName>
        <fullName evidence="9">Progestin and adipoQ receptor family member 3</fullName>
    </submittedName>
</protein>
<evidence type="ECO:0000313" key="9">
    <source>
        <dbReference type="WBParaSite" id="HCON_00105350-00001"/>
    </source>
</evidence>
<comment type="similarity">
    <text evidence="2">Belongs to the ADIPOR family.</text>
</comment>
<dbReference type="OrthoDB" id="529367at2759"/>
<feature type="transmembrane region" description="Helical" evidence="7">
    <location>
        <begin position="129"/>
        <end position="152"/>
    </location>
</feature>
<dbReference type="GO" id="GO:0016020">
    <property type="term" value="C:membrane"/>
    <property type="evidence" value="ECO:0007669"/>
    <property type="project" value="UniProtKB-SubCell"/>
</dbReference>
<keyword evidence="3 7" id="KW-0812">Transmembrane</keyword>
<keyword evidence="8" id="KW-1185">Reference proteome</keyword>
<evidence type="ECO:0000256" key="2">
    <source>
        <dbReference type="ARBA" id="ARBA00007018"/>
    </source>
</evidence>
<feature type="binding site" evidence="6">
    <location>
        <position position="305"/>
    </location>
    <ligand>
        <name>Zn(2+)</name>
        <dbReference type="ChEBI" id="CHEBI:29105"/>
    </ligand>
</feature>